<dbReference type="Proteomes" id="UP000663855">
    <property type="component" value="Unassembled WGS sequence"/>
</dbReference>
<evidence type="ECO:0000256" key="1">
    <source>
        <dbReference type="SAM" id="Coils"/>
    </source>
</evidence>
<reference evidence="3" key="1">
    <citation type="submission" date="2021-02" db="EMBL/GenBank/DDBJ databases">
        <authorList>
            <person name="Nowell W R."/>
        </authorList>
    </citation>
    <scope>NUCLEOTIDE SEQUENCE</scope>
</reference>
<feature type="coiled-coil region" evidence="1">
    <location>
        <begin position="282"/>
        <end position="326"/>
    </location>
</feature>
<proteinExistence type="predicted"/>
<evidence type="ECO:0000256" key="2">
    <source>
        <dbReference type="SAM" id="MobiDB-lite"/>
    </source>
</evidence>
<keyword evidence="1" id="KW-0175">Coiled coil</keyword>
<protein>
    <submittedName>
        <fullName evidence="3">Uncharacterized protein</fullName>
    </submittedName>
</protein>
<evidence type="ECO:0000313" key="4">
    <source>
        <dbReference type="Proteomes" id="UP000663855"/>
    </source>
</evidence>
<dbReference type="AlphaFoldDB" id="A0A815TVA0"/>
<accession>A0A815TVA0</accession>
<name>A0A815TVA0_9BILA</name>
<feature type="coiled-coil region" evidence="1">
    <location>
        <begin position="583"/>
        <end position="610"/>
    </location>
</feature>
<dbReference type="EMBL" id="CAJNOV010013059">
    <property type="protein sequence ID" value="CAF1507965.1"/>
    <property type="molecule type" value="Genomic_DNA"/>
</dbReference>
<comment type="caution">
    <text evidence="3">The sequence shown here is derived from an EMBL/GenBank/DDBJ whole genome shotgun (WGS) entry which is preliminary data.</text>
</comment>
<feature type="coiled-coil region" evidence="1">
    <location>
        <begin position="179"/>
        <end position="223"/>
    </location>
</feature>
<feature type="compositionally biased region" description="Gly residues" evidence="2">
    <location>
        <begin position="737"/>
        <end position="748"/>
    </location>
</feature>
<gene>
    <name evidence="3" type="ORF">CJN711_LOCUS27634</name>
</gene>
<feature type="non-terminal residue" evidence="3">
    <location>
        <position position="1"/>
    </location>
</feature>
<sequence length="835" mass="96243">MKSNIELLWDLEDAQVSFINSKSLDYFQVLIQALRKCKLSIPSKQKEFPWTYPKIQELKDQLEQNPNCLSEIYYLNSLLKEADVRTEDNVGLLVFSNNQGMKLLDKKGFGTLKYLLKADVLFRQSKQIKNELDQGILDKAITDFFKQINEHTLKTNDDETRRQMDAIDRMMFALQDEGNQNMNETKKQLERELHNYEQHQSNLRNLENDIRKTKKRIQNLSIQMTDGDNSEVMLESDDKLNDLLEIERNEEKTIEWNRFDRNREQRDFDVLTKHLCDENEALNKLKVELEDKQNVQTTLENRNAEIEALKFAKSQYERRIGTLKKEKYYRPHEECTEFPKNNYTCHYIAAVREAVHFVLEKLEIGKNIDTEATKLELLKKLSEHRYDHSVRAIVGGKANGKHVKDLKTVVDKIVSRIEVLEREATDIATDEIIEISNGNLQKFRQGRLSNLLILVNTKEAIKLIESTMKQKQDLIHLLKKKKSLAAARVRFSEGYDSIKRKYDLTEKIRSYKIFLNSTAESHESSIFLRQECLKQLKILKDYRSYLNDESQSKTLSSEMNPITQDSSNIENNSQYSYTTDRLTENQQQQLDRLRNDLYNLEQQKKQIEYHIQKDNIVSKVEVIKLQLNYFESLLDINDIRARNNQDNDRVISEINTEYAEEEQIEIQCCGTFLLDSNDHYRGIDLIIRARKMKCGKQGESVNLVTTGLDAPEFVFPQASDGCQRRRHEQIPESHSGFDGGKGALGQSGGNADKGYRGKDGDNGVADDTRGFGGGQTTFGFGQKGTNSGDGGNAGFSGRGGRAGQAGKLSKSDSRDNLYEILKDQFRQDQACRAGG</sequence>
<evidence type="ECO:0000313" key="3">
    <source>
        <dbReference type="EMBL" id="CAF1507965.1"/>
    </source>
</evidence>
<feature type="region of interest" description="Disordered" evidence="2">
    <location>
        <begin position="725"/>
        <end position="813"/>
    </location>
</feature>
<feature type="compositionally biased region" description="Basic and acidic residues" evidence="2">
    <location>
        <begin position="753"/>
        <end position="769"/>
    </location>
</feature>
<feature type="compositionally biased region" description="Gly residues" evidence="2">
    <location>
        <begin position="787"/>
        <end position="803"/>
    </location>
</feature>
<organism evidence="3 4">
    <name type="scientific">Rotaria magnacalcarata</name>
    <dbReference type="NCBI Taxonomy" id="392030"/>
    <lineage>
        <taxon>Eukaryota</taxon>
        <taxon>Metazoa</taxon>
        <taxon>Spiralia</taxon>
        <taxon>Gnathifera</taxon>
        <taxon>Rotifera</taxon>
        <taxon>Eurotatoria</taxon>
        <taxon>Bdelloidea</taxon>
        <taxon>Philodinida</taxon>
        <taxon>Philodinidae</taxon>
        <taxon>Rotaria</taxon>
    </lineage>
</organism>
<feature type="compositionally biased region" description="Low complexity" evidence="2">
    <location>
        <begin position="777"/>
        <end position="786"/>
    </location>
</feature>